<dbReference type="InterPro" id="IPR010287">
    <property type="entry name" value="DUF892_YciF-like"/>
</dbReference>
<dbReference type="Proteomes" id="UP000045978">
    <property type="component" value="Unassembled WGS sequence"/>
</dbReference>
<gene>
    <name evidence="1" type="ORF">XTPLMG730_0453</name>
</gene>
<organism evidence="1 2">
    <name type="scientific">Xanthomonas graminis pv. phlei</name>
    <dbReference type="NCBI Taxonomy" id="487906"/>
    <lineage>
        <taxon>Bacteria</taxon>
        <taxon>Pseudomonadati</taxon>
        <taxon>Pseudomonadota</taxon>
        <taxon>Gammaproteobacteria</taxon>
        <taxon>Lysobacterales</taxon>
        <taxon>Lysobacteraceae</taxon>
        <taxon>Xanthomonas</taxon>
        <taxon>Xanthomonas translucens group</taxon>
        <taxon>Xanthomonas graminis</taxon>
    </lineage>
</organism>
<sequence>MTRSNTERLLKWLQDAYAMEQEANTMLTATAGRLEHYPQLKARIEQHITETKSQSEQVKRCIELLGGSTPTIKGAVASVMATVHAAGNSMMSDEVAKSLGISYAFEHLEVASYRALVIAAKQADQPQIADICAAILDQEIAMAEWLIEHQEATILAFLERERTEGQTAKR</sequence>
<dbReference type="EMBL" id="CXOJ01000005">
    <property type="protein sequence ID" value="CTP83404.1"/>
    <property type="molecule type" value="Genomic_DNA"/>
</dbReference>
<dbReference type="SUPFAM" id="SSF47240">
    <property type="entry name" value="Ferritin-like"/>
    <property type="match status" value="1"/>
</dbReference>
<dbReference type="AlphaFoldDB" id="A0A0K2ZGS7"/>
<name>A0A0K2ZGS7_9XANT</name>
<protein>
    <submittedName>
        <fullName evidence="1">Uncharacterized protein</fullName>
    </submittedName>
</protein>
<evidence type="ECO:0000313" key="2">
    <source>
        <dbReference type="Proteomes" id="UP000045978"/>
    </source>
</evidence>
<accession>A0A0K2ZGS7</accession>
<dbReference type="Gene3D" id="1.20.1260.10">
    <property type="match status" value="1"/>
</dbReference>
<dbReference type="Pfam" id="PF05974">
    <property type="entry name" value="DUF892"/>
    <property type="match status" value="1"/>
</dbReference>
<dbReference type="RefSeq" id="WP_053837036.1">
    <property type="nucleotide sequence ID" value="NZ_CP076251.1"/>
</dbReference>
<evidence type="ECO:0000313" key="1">
    <source>
        <dbReference type="EMBL" id="CTP83404.1"/>
    </source>
</evidence>
<dbReference type="InterPro" id="IPR012347">
    <property type="entry name" value="Ferritin-like"/>
</dbReference>
<proteinExistence type="predicted"/>
<dbReference type="InterPro" id="IPR009078">
    <property type="entry name" value="Ferritin-like_SF"/>
</dbReference>
<dbReference type="CDD" id="cd00657">
    <property type="entry name" value="Ferritin_like"/>
    <property type="match status" value="1"/>
</dbReference>
<reference evidence="1 2" key="1">
    <citation type="submission" date="2015-07" db="EMBL/GenBank/DDBJ databases">
        <authorList>
            <person name="Noorani M."/>
        </authorList>
    </citation>
    <scope>NUCLEOTIDE SEQUENCE [LARGE SCALE GENOMIC DNA]</scope>
    <source>
        <strain evidence="1">LMG730</strain>
    </source>
</reference>